<evidence type="ECO:0000256" key="7">
    <source>
        <dbReference type="ARBA" id="ARBA00035658"/>
    </source>
</evidence>
<evidence type="ECO:0000256" key="2">
    <source>
        <dbReference type="ARBA" id="ARBA00004613"/>
    </source>
</evidence>
<proteinExistence type="inferred from homology"/>
<evidence type="ECO:0000313" key="12">
    <source>
        <dbReference type="Proteomes" id="UP000361468"/>
    </source>
</evidence>
<keyword evidence="12" id="KW-1185">Reference proteome</keyword>
<reference evidence="10 12" key="2">
    <citation type="submission" date="2019-08" db="EMBL/GenBank/DDBJ databases">
        <authorList>
            <person name="Peeters C."/>
        </authorList>
    </citation>
    <scope>NUCLEOTIDE SEQUENCE [LARGE SCALE GENOMIC DNA]</scope>
    <source>
        <strain evidence="10 12">LMG 31119</strain>
    </source>
</reference>
<dbReference type="GO" id="GO:0030257">
    <property type="term" value="C:type III protein secretion system complex"/>
    <property type="evidence" value="ECO:0007669"/>
    <property type="project" value="InterPro"/>
</dbReference>
<dbReference type="InterPro" id="IPR011841">
    <property type="entry name" value="T3SS_needle_YscF"/>
</dbReference>
<protein>
    <submittedName>
        <fullName evidence="10">EscF/YscF/HrpA family type III secretion system needle major subunit</fullName>
    </submittedName>
    <submittedName>
        <fullName evidence="9">Type III secretion system needle complex protein PrgI</fullName>
    </submittedName>
</protein>
<dbReference type="RefSeq" id="WP_023598140.1">
    <property type="nucleotide sequence ID" value="NC_023018.2"/>
</dbReference>
<dbReference type="InterPro" id="IPR021123">
    <property type="entry name" value="T3SS_needle-like"/>
</dbReference>
<dbReference type="Proteomes" id="UP000361468">
    <property type="component" value="Unassembled WGS sequence"/>
</dbReference>
<keyword evidence="4" id="KW-0964">Secreted</keyword>
<dbReference type="GeneID" id="57196700"/>
<keyword evidence="3" id="KW-0813">Transport</keyword>
<feature type="coiled-coil region" evidence="8">
    <location>
        <begin position="23"/>
        <end position="50"/>
    </location>
</feature>
<evidence type="ECO:0000256" key="5">
    <source>
        <dbReference type="ARBA" id="ARBA00022927"/>
    </source>
</evidence>
<evidence type="ECO:0000256" key="8">
    <source>
        <dbReference type="SAM" id="Coils"/>
    </source>
</evidence>
<accession>A0A378YR71</accession>
<comment type="subcellular location">
    <subcellularLocation>
        <location evidence="1">Cell surface</location>
    </subcellularLocation>
    <subcellularLocation>
        <location evidence="2">Secreted</location>
    </subcellularLocation>
</comment>
<dbReference type="NCBIfam" id="TIGR02105">
    <property type="entry name" value="III_needle"/>
    <property type="match status" value="1"/>
</dbReference>
<dbReference type="OrthoDB" id="6465387at2"/>
<dbReference type="Gene3D" id="1.20.58.90">
    <property type="match status" value="1"/>
</dbReference>
<dbReference type="GO" id="GO:0009986">
    <property type="term" value="C:cell surface"/>
    <property type="evidence" value="ECO:0007669"/>
    <property type="project" value="UniProtKB-SubCell"/>
</dbReference>
<dbReference type="KEGG" id="ppno:DA70_15540"/>
<dbReference type="GO" id="GO:0030254">
    <property type="term" value="P:protein secretion by the type III secretion system"/>
    <property type="evidence" value="ECO:0007669"/>
    <property type="project" value="InterPro"/>
</dbReference>
<evidence type="ECO:0000256" key="1">
    <source>
        <dbReference type="ARBA" id="ARBA00004241"/>
    </source>
</evidence>
<dbReference type="InterPro" id="IPR037203">
    <property type="entry name" value="T3SS_needle-like_sf"/>
</dbReference>
<gene>
    <name evidence="9" type="primary">prgI</name>
    <name evidence="9" type="ORF">NCTC13160_02982</name>
    <name evidence="10" type="ORF">PPN31119_04000</name>
</gene>
<dbReference type="EMBL" id="CABPSO010000016">
    <property type="protein sequence ID" value="VVE71668.1"/>
    <property type="molecule type" value="Genomic_DNA"/>
</dbReference>
<dbReference type="Pfam" id="PF09392">
    <property type="entry name" value="T3SS_needle_F"/>
    <property type="match status" value="1"/>
</dbReference>
<dbReference type="AlphaFoldDB" id="A0A378YR71"/>
<evidence type="ECO:0000256" key="3">
    <source>
        <dbReference type="ARBA" id="ARBA00022448"/>
    </source>
</evidence>
<keyword evidence="8" id="KW-0175">Coiled coil</keyword>
<keyword evidence="5" id="KW-0653">Protein transport</keyword>
<dbReference type="KEGG" id="ppnm:LV28_15135"/>
<name>A0A378YR71_9BURK</name>
<keyword evidence="6" id="KW-0843">Virulence</keyword>
<dbReference type="Proteomes" id="UP000254573">
    <property type="component" value="Unassembled WGS sequence"/>
</dbReference>
<dbReference type="SUPFAM" id="SSF140129">
    <property type="entry name" value="MxiH-like"/>
    <property type="match status" value="1"/>
</dbReference>
<evidence type="ECO:0000313" key="9">
    <source>
        <dbReference type="EMBL" id="SUA78997.1"/>
    </source>
</evidence>
<evidence type="ECO:0000256" key="4">
    <source>
        <dbReference type="ARBA" id="ARBA00022525"/>
    </source>
</evidence>
<dbReference type="KEGG" id="prb:X636_11310"/>
<evidence type="ECO:0000256" key="6">
    <source>
        <dbReference type="ARBA" id="ARBA00023026"/>
    </source>
</evidence>
<organism evidence="9 11">
    <name type="scientific">Pandoraea pnomenusa</name>
    <dbReference type="NCBI Taxonomy" id="93220"/>
    <lineage>
        <taxon>Bacteria</taxon>
        <taxon>Pseudomonadati</taxon>
        <taxon>Pseudomonadota</taxon>
        <taxon>Betaproteobacteria</taxon>
        <taxon>Burkholderiales</taxon>
        <taxon>Burkholderiaceae</taxon>
        <taxon>Pandoraea</taxon>
    </lineage>
</organism>
<comment type="similarity">
    <text evidence="7">Belongs to the SctF family.</text>
</comment>
<sequence length="89" mass="9910">MTDHTNFPGIKSDNADRYLEQMSSEFDDKVSDLQERLQEAMEALKKDASDAVTLAHYQSVLGDYTTMRSAQSAAVKSMKEIAQGSISKF</sequence>
<reference evidence="9 11" key="1">
    <citation type="submission" date="2018-06" db="EMBL/GenBank/DDBJ databases">
        <authorList>
            <consortium name="Pathogen Informatics"/>
            <person name="Doyle S."/>
        </authorList>
    </citation>
    <scope>NUCLEOTIDE SEQUENCE [LARGE SCALE GENOMIC DNA]</scope>
    <source>
        <strain evidence="9 11">NCTC13160</strain>
    </source>
</reference>
<dbReference type="STRING" id="93220.A6P55_12245"/>
<dbReference type="GO" id="GO:0005576">
    <property type="term" value="C:extracellular region"/>
    <property type="evidence" value="ECO:0007669"/>
    <property type="project" value="UniProtKB-SubCell"/>
</dbReference>
<evidence type="ECO:0000313" key="11">
    <source>
        <dbReference type="Proteomes" id="UP000254573"/>
    </source>
</evidence>
<evidence type="ECO:0000313" key="10">
    <source>
        <dbReference type="EMBL" id="VVE71668.1"/>
    </source>
</evidence>
<dbReference type="EMBL" id="UGSG01000001">
    <property type="protein sequence ID" value="SUA78997.1"/>
    <property type="molecule type" value="Genomic_DNA"/>
</dbReference>